<dbReference type="GeneID" id="116294211"/>
<evidence type="ECO:0000256" key="2">
    <source>
        <dbReference type="ARBA" id="ARBA00004556"/>
    </source>
</evidence>
<proteinExistence type="predicted"/>
<dbReference type="RefSeq" id="XP_031557623.1">
    <property type="nucleotide sequence ID" value="XM_031701763.1"/>
</dbReference>
<dbReference type="GO" id="GO:0003682">
    <property type="term" value="F:chromatin binding"/>
    <property type="evidence" value="ECO:0007669"/>
    <property type="project" value="TreeGrafter"/>
</dbReference>
<dbReference type="OrthoDB" id="7479084at2759"/>
<evidence type="ECO:0000256" key="6">
    <source>
        <dbReference type="ARBA" id="ARBA00023204"/>
    </source>
</evidence>
<dbReference type="FunCoup" id="A0A6P8HR92">
    <property type="interactions" value="1080"/>
</dbReference>
<comment type="subcellular location">
    <subcellularLocation>
        <location evidence="2">Cytoplasm</location>
        <location evidence="2">Perinuclear region</location>
    </subcellularLocation>
    <subcellularLocation>
        <location evidence="1">Nucleus</location>
    </subcellularLocation>
</comment>
<feature type="compositionally biased region" description="Low complexity" evidence="10">
    <location>
        <begin position="74"/>
        <end position="97"/>
    </location>
</feature>
<dbReference type="GO" id="GO:0019985">
    <property type="term" value="P:translesion synthesis"/>
    <property type="evidence" value="ECO:0007669"/>
    <property type="project" value="TreeGrafter"/>
</dbReference>
<evidence type="ECO:0000256" key="4">
    <source>
        <dbReference type="ARBA" id="ARBA00022490"/>
    </source>
</evidence>
<dbReference type="PANTHER" id="PTHR15679:SF8">
    <property type="entry name" value="PCNA-ASSOCIATED FACTOR"/>
    <property type="match status" value="1"/>
</dbReference>
<sequence length="110" mass="11387">MVRTKADGGGRKAVAAKAPRKQVGGGSSDSAGSMMSPGKNSGGCNGGNPIRWWPTPDWQKGVGDFFPKVDNSKKSSQTSENSSSESSTSNTSSDTDQPGVSNKELGLEKH</sequence>
<evidence type="ECO:0000313" key="13">
    <source>
        <dbReference type="RefSeq" id="XP_031557623.1"/>
    </source>
</evidence>
<evidence type="ECO:0000256" key="5">
    <source>
        <dbReference type="ARBA" id="ARBA00022763"/>
    </source>
</evidence>
<name>A0A6P8HR92_ACTTE</name>
<feature type="domain" description="PCNA-associated factor histone-like" evidence="11">
    <location>
        <begin position="1"/>
        <end position="93"/>
    </location>
</feature>
<dbReference type="InterPro" id="IPR031444">
    <property type="entry name" value="PCNA-AF_dom"/>
</dbReference>
<keyword evidence="6" id="KW-0234">DNA repair</keyword>
<evidence type="ECO:0000256" key="9">
    <source>
        <dbReference type="ARBA" id="ARBA00031186"/>
    </source>
</evidence>
<evidence type="ECO:0000256" key="10">
    <source>
        <dbReference type="SAM" id="MobiDB-lite"/>
    </source>
</evidence>
<evidence type="ECO:0000259" key="11">
    <source>
        <dbReference type="Pfam" id="PF15715"/>
    </source>
</evidence>
<dbReference type="KEGG" id="aten:116294211"/>
<dbReference type="GO" id="GO:0051726">
    <property type="term" value="P:regulation of cell cycle"/>
    <property type="evidence" value="ECO:0007669"/>
    <property type="project" value="InterPro"/>
</dbReference>
<dbReference type="GO" id="GO:0006281">
    <property type="term" value="P:DNA repair"/>
    <property type="evidence" value="ECO:0007669"/>
    <property type="project" value="UniProtKB-KW"/>
</dbReference>
<feature type="compositionally biased region" description="Low complexity" evidence="10">
    <location>
        <begin position="28"/>
        <end position="38"/>
    </location>
</feature>
<dbReference type="Pfam" id="PF15715">
    <property type="entry name" value="PAF"/>
    <property type="match status" value="1"/>
</dbReference>
<feature type="compositionally biased region" description="Basic and acidic residues" evidence="10">
    <location>
        <begin position="1"/>
        <end position="10"/>
    </location>
</feature>
<dbReference type="PANTHER" id="PTHR15679">
    <property type="entry name" value="PCNA-ASSOCIATED FACTOR"/>
    <property type="match status" value="1"/>
</dbReference>
<evidence type="ECO:0000313" key="12">
    <source>
        <dbReference type="Proteomes" id="UP000515163"/>
    </source>
</evidence>
<dbReference type="InParanoid" id="A0A6P8HR92"/>
<keyword evidence="5" id="KW-0227">DNA damage</keyword>
<evidence type="ECO:0000256" key="3">
    <source>
        <dbReference type="ARBA" id="ARBA00013777"/>
    </source>
</evidence>
<organism evidence="12 13">
    <name type="scientific">Actinia tenebrosa</name>
    <name type="common">Australian red waratah sea anemone</name>
    <dbReference type="NCBI Taxonomy" id="6105"/>
    <lineage>
        <taxon>Eukaryota</taxon>
        <taxon>Metazoa</taxon>
        <taxon>Cnidaria</taxon>
        <taxon>Anthozoa</taxon>
        <taxon>Hexacorallia</taxon>
        <taxon>Actiniaria</taxon>
        <taxon>Actiniidae</taxon>
        <taxon>Actinia</taxon>
    </lineage>
</organism>
<keyword evidence="12" id="KW-1185">Reference proteome</keyword>
<feature type="region of interest" description="Disordered" evidence="10">
    <location>
        <begin position="1"/>
        <end position="110"/>
    </location>
</feature>
<keyword evidence="7" id="KW-0539">Nucleus</keyword>
<protein>
    <recommendedName>
        <fullName evidence="3">PCNA-associated factor</fullName>
    </recommendedName>
    <alternativeName>
        <fullName evidence="8">PCNA-associated factor of 15 kDa</fullName>
    </alternativeName>
    <alternativeName>
        <fullName evidence="9">PCNA-clamp-associated factor</fullName>
    </alternativeName>
</protein>
<accession>A0A6P8HR92</accession>
<keyword evidence="4" id="KW-0963">Cytoplasm</keyword>
<evidence type="ECO:0000256" key="8">
    <source>
        <dbReference type="ARBA" id="ARBA00030014"/>
    </source>
</evidence>
<dbReference type="GO" id="GO:0048471">
    <property type="term" value="C:perinuclear region of cytoplasm"/>
    <property type="evidence" value="ECO:0007669"/>
    <property type="project" value="UniProtKB-SubCell"/>
</dbReference>
<dbReference type="Proteomes" id="UP000515163">
    <property type="component" value="Unplaced"/>
</dbReference>
<dbReference type="AlphaFoldDB" id="A0A6P8HR92"/>
<evidence type="ECO:0000256" key="7">
    <source>
        <dbReference type="ARBA" id="ARBA00023242"/>
    </source>
</evidence>
<reference evidence="13" key="1">
    <citation type="submission" date="2025-08" db="UniProtKB">
        <authorList>
            <consortium name="RefSeq"/>
        </authorList>
    </citation>
    <scope>IDENTIFICATION</scope>
    <source>
        <tissue evidence="13">Tentacle</tissue>
    </source>
</reference>
<evidence type="ECO:0000256" key="1">
    <source>
        <dbReference type="ARBA" id="ARBA00004123"/>
    </source>
</evidence>
<gene>
    <name evidence="13" type="primary">LOC116294211</name>
</gene>
<dbReference type="GO" id="GO:0005634">
    <property type="term" value="C:nucleus"/>
    <property type="evidence" value="ECO:0007669"/>
    <property type="project" value="UniProtKB-SubCell"/>
</dbReference>
<dbReference type="InterPro" id="IPR040444">
    <property type="entry name" value="PCNA-AF"/>
</dbReference>